<gene>
    <name evidence="3" type="ORF">Pan189_15140</name>
</gene>
<dbReference type="Pfam" id="PF01569">
    <property type="entry name" value="PAP2"/>
    <property type="match status" value="1"/>
</dbReference>
<keyword evidence="1" id="KW-0472">Membrane</keyword>
<dbReference type="Proteomes" id="UP000317318">
    <property type="component" value="Chromosome"/>
</dbReference>
<dbReference type="SUPFAM" id="SSF48317">
    <property type="entry name" value="Acid phosphatase/Vanadium-dependent haloperoxidase"/>
    <property type="match status" value="1"/>
</dbReference>
<dbReference type="InterPro" id="IPR000326">
    <property type="entry name" value="PAP2/HPO"/>
</dbReference>
<reference evidence="3 4" key="1">
    <citation type="submission" date="2019-02" db="EMBL/GenBank/DDBJ databases">
        <title>Deep-cultivation of Planctomycetes and their phenomic and genomic characterization uncovers novel biology.</title>
        <authorList>
            <person name="Wiegand S."/>
            <person name="Jogler M."/>
            <person name="Boedeker C."/>
            <person name="Pinto D."/>
            <person name="Vollmers J."/>
            <person name="Rivas-Marin E."/>
            <person name="Kohn T."/>
            <person name="Peeters S.H."/>
            <person name="Heuer A."/>
            <person name="Rast P."/>
            <person name="Oberbeckmann S."/>
            <person name="Bunk B."/>
            <person name="Jeske O."/>
            <person name="Meyerdierks A."/>
            <person name="Storesund J.E."/>
            <person name="Kallscheuer N."/>
            <person name="Luecker S."/>
            <person name="Lage O.M."/>
            <person name="Pohl T."/>
            <person name="Merkel B.J."/>
            <person name="Hornburger P."/>
            <person name="Mueller R.-W."/>
            <person name="Bruemmer F."/>
            <person name="Labrenz M."/>
            <person name="Spormann A.M."/>
            <person name="Op den Camp H."/>
            <person name="Overmann J."/>
            <person name="Amann R."/>
            <person name="Jetten M.S.M."/>
            <person name="Mascher T."/>
            <person name="Medema M.H."/>
            <person name="Devos D.P."/>
            <person name="Kaster A.-K."/>
            <person name="Ovreas L."/>
            <person name="Rohde M."/>
            <person name="Galperin M.Y."/>
            <person name="Jogler C."/>
        </authorList>
    </citation>
    <scope>NUCLEOTIDE SEQUENCE [LARGE SCALE GENOMIC DNA]</scope>
    <source>
        <strain evidence="3 4">Pan189</strain>
    </source>
</reference>
<feature type="transmembrane region" description="Helical" evidence="1">
    <location>
        <begin position="208"/>
        <end position="227"/>
    </location>
</feature>
<dbReference type="Gene3D" id="1.20.144.10">
    <property type="entry name" value="Phosphatidic acid phosphatase type 2/haloperoxidase"/>
    <property type="match status" value="1"/>
</dbReference>
<dbReference type="SMART" id="SM00014">
    <property type="entry name" value="acidPPc"/>
    <property type="match status" value="1"/>
</dbReference>
<name>A0A517QZZ4_9PLAN</name>
<evidence type="ECO:0000256" key="1">
    <source>
        <dbReference type="SAM" id="Phobius"/>
    </source>
</evidence>
<accession>A0A517QZZ4</accession>
<organism evidence="3 4">
    <name type="scientific">Stratiformator vulcanicus</name>
    <dbReference type="NCBI Taxonomy" id="2527980"/>
    <lineage>
        <taxon>Bacteria</taxon>
        <taxon>Pseudomonadati</taxon>
        <taxon>Planctomycetota</taxon>
        <taxon>Planctomycetia</taxon>
        <taxon>Planctomycetales</taxon>
        <taxon>Planctomycetaceae</taxon>
        <taxon>Stratiformator</taxon>
    </lineage>
</organism>
<protein>
    <submittedName>
        <fullName evidence="3">PAP2 superfamily protein</fullName>
    </submittedName>
</protein>
<feature type="transmembrane region" description="Helical" evidence="1">
    <location>
        <begin position="104"/>
        <end position="125"/>
    </location>
</feature>
<sequence>MSAAEPLARIESRPSVSKAEEGASAATLPWWGLPSALLVAAVVVAPYDVVLSNLLFKQEAAHIGLLRTILNNIEPFGHGVGVVAIALVVFALEALPTKQRLFKAWAVLSTAAGAGISADILKLFVGRIRPRNYDFANLSTSSTFVDWLPGIASGGAPHSFPSAHSATAAGLAVILTYYYPKGRGLFALFTVLVVGHRINSGAHFPSDVLVGLSVGLLFGTLCTKILIPRFEPKS</sequence>
<keyword evidence="1" id="KW-1133">Transmembrane helix</keyword>
<feature type="transmembrane region" description="Helical" evidence="1">
    <location>
        <begin position="76"/>
        <end position="92"/>
    </location>
</feature>
<proteinExistence type="predicted"/>
<dbReference type="AlphaFoldDB" id="A0A517QZZ4"/>
<evidence type="ECO:0000313" key="4">
    <source>
        <dbReference type="Proteomes" id="UP000317318"/>
    </source>
</evidence>
<evidence type="ECO:0000259" key="2">
    <source>
        <dbReference type="SMART" id="SM00014"/>
    </source>
</evidence>
<keyword evidence="1" id="KW-0812">Transmembrane</keyword>
<feature type="domain" description="Phosphatidic acid phosphatase type 2/haloperoxidase" evidence="2">
    <location>
        <begin position="107"/>
        <end position="223"/>
    </location>
</feature>
<dbReference type="EMBL" id="CP036268">
    <property type="protein sequence ID" value="QDT37144.1"/>
    <property type="molecule type" value="Genomic_DNA"/>
</dbReference>
<dbReference type="OrthoDB" id="268168at2"/>
<dbReference type="InterPro" id="IPR036938">
    <property type="entry name" value="PAP2/HPO_sf"/>
</dbReference>
<keyword evidence="4" id="KW-1185">Reference proteome</keyword>
<feature type="transmembrane region" description="Helical" evidence="1">
    <location>
        <begin position="36"/>
        <end position="56"/>
    </location>
</feature>
<evidence type="ECO:0000313" key="3">
    <source>
        <dbReference type="EMBL" id="QDT37144.1"/>
    </source>
</evidence>
<dbReference type="RefSeq" id="WP_145363285.1">
    <property type="nucleotide sequence ID" value="NZ_CP036268.1"/>
</dbReference>
<dbReference type="KEGG" id="svp:Pan189_15140"/>